<keyword evidence="1" id="KW-0880">Kelch repeat</keyword>
<dbReference type="PANTHER" id="PTHR24412">
    <property type="entry name" value="KELCH PROTEIN"/>
    <property type="match status" value="1"/>
</dbReference>
<evidence type="ECO:0000313" key="5">
    <source>
        <dbReference type="Proteomes" id="UP000075714"/>
    </source>
</evidence>
<dbReference type="Gene3D" id="1.25.40.420">
    <property type="match status" value="1"/>
</dbReference>
<comment type="caution">
    <text evidence="4">The sequence shown here is derived from an EMBL/GenBank/DDBJ whole genome shotgun (WGS) entry which is preliminary data.</text>
</comment>
<dbReference type="AlphaFoldDB" id="A0A150FUH5"/>
<dbReference type="Gene3D" id="3.30.710.10">
    <property type="entry name" value="Potassium Channel Kv1.1, Chain A"/>
    <property type="match status" value="1"/>
</dbReference>
<organism evidence="4 5">
    <name type="scientific">Gonium pectorale</name>
    <name type="common">Green alga</name>
    <dbReference type="NCBI Taxonomy" id="33097"/>
    <lineage>
        <taxon>Eukaryota</taxon>
        <taxon>Viridiplantae</taxon>
        <taxon>Chlorophyta</taxon>
        <taxon>core chlorophytes</taxon>
        <taxon>Chlorophyceae</taxon>
        <taxon>CS clade</taxon>
        <taxon>Chlamydomonadales</taxon>
        <taxon>Volvocaceae</taxon>
        <taxon>Gonium</taxon>
    </lineage>
</organism>
<sequence length="414" mass="44950">MPLLNSHVLAGLAELFGCDEDVAEHCVKEAVGVSKHDGENASESEFAHWKASIQLHVNGGQQQIEIVTRPASGATPRSDDALAEPFPEHSFVLHRASAWFHAKFAYLKVGELNVDRGQQQEQNADSTYLPLLRVPLGDATEGPAARAAIRFAYTGRIEAHSIQEAFGVYRQAQYLQIEGCAAHCADVIKSLMTRALSVGLPLQDIIDLAQIWTDPVVDPAFANYLSSMAKPLLVAHFGDSAMTLNTAGLRRQLLALPVEALEVLLELNDFGTDAEDTVLHMLATWLEENTGSISKEVQEQLCRLVRLAQLTPEFATAVLPGLAAARLAAQTLDDSSDGEVAAKRSGWFPISCAEASYFIARLHASVPYVGRRAYLLETGGVLGDLLDERSHWYCGKPRRRCLLGRTSSGAKPAA</sequence>
<dbReference type="Pfam" id="PF07707">
    <property type="entry name" value="BACK"/>
    <property type="match status" value="1"/>
</dbReference>
<keyword evidence="2" id="KW-0677">Repeat</keyword>
<dbReference type="InterPro" id="IPR011705">
    <property type="entry name" value="BACK"/>
</dbReference>
<dbReference type="STRING" id="33097.A0A150FUH5"/>
<evidence type="ECO:0000256" key="1">
    <source>
        <dbReference type="ARBA" id="ARBA00022441"/>
    </source>
</evidence>
<proteinExistence type="predicted"/>
<feature type="domain" description="BACK" evidence="3">
    <location>
        <begin position="252"/>
        <end position="315"/>
    </location>
</feature>
<gene>
    <name evidence="4" type="ORF">GPECTOR_607g687</name>
</gene>
<reference evidence="5" key="1">
    <citation type="journal article" date="2016" name="Nat. Commun.">
        <title>The Gonium pectorale genome demonstrates co-option of cell cycle regulation during the evolution of multicellularity.</title>
        <authorList>
            <person name="Hanschen E.R."/>
            <person name="Marriage T.N."/>
            <person name="Ferris P.J."/>
            <person name="Hamaji T."/>
            <person name="Toyoda A."/>
            <person name="Fujiyama A."/>
            <person name="Neme R."/>
            <person name="Noguchi H."/>
            <person name="Minakuchi Y."/>
            <person name="Suzuki M."/>
            <person name="Kawai-Toyooka H."/>
            <person name="Smith D.R."/>
            <person name="Sparks H."/>
            <person name="Anderson J."/>
            <person name="Bakaric R."/>
            <person name="Luria V."/>
            <person name="Karger A."/>
            <person name="Kirschner M.W."/>
            <person name="Durand P.M."/>
            <person name="Michod R.E."/>
            <person name="Nozaki H."/>
            <person name="Olson B.J."/>
        </authorList>
    </citation>
    <scope>NUCLEOTIDE SEQUENCE [LARGE SCALE GENOMIC DNA]</scope>
    <source>
        <strain evidence="5">NIES-2863</strain>
    </source>
</reference>
<evidence type="ECO:0000313" key="4">
    <source>
        <dbReference type="EMBL" id="KXZ41249.1"/>
    </source>
</evidence>
<dbReference type="OrthoDB" id="546755at2759"/>
<evidence type="ECO:0000259" key="3">
    <source>
        <dbReference type="Pfam" id="PF07707"/>
    </source>
</evidence>
<dbReference type="InterPro" id="IPR011333">
    <property type="entry name" value="SKP1/BTB/POZ_sf"/>
</dbReference>
<dbReference type="PANTHER" id="PTHR24412:SF489">
    <property type="entry name" value="RING FINGER DOMAIN AND KELCH REPEAT-CONTAINING PROTEIN DDB_G0271372"/>
    <property type="match status" value="1"/>
</dbReference>
<dbReference type="Proteomes" id="UP000075714">
    <property type="component" value="Unassembled WGS sequence"/>
</dbReference>
<accession>A0A150FUH5</accession>
<keyword evidence="5" id="KW-1185">Reference proteome</keyword>
<dbReference type="EMBL" id="LSYV01000604">
    <property type="protein sequence ID" value="KXZ41249.1"/>
    <property type="molecule type" value="Genomic_DNA"/>
</dbReference>
<name>A0A150FUH5_GONPE</name>
<evidence type="ECO:0000256" key="2">
    <source>
        <dbReference type="ARBA" id="ARBA00022737"/>
    </source>
</evidence>
<protein>
    <recommendedName>
        <fullName evidence="3">BACK domain-containing protein</fullName>
    </recommendedName>
</protein>